<evidence type="ECO:0008006" key="10">
    <source>
        <dbReference type="Google" id="ProtNLM"/>
    </source>
</evidence>
<dbReference type="GO" id="GO:0005739">
    <property type="term" value="C:mitochondrion"/>
    <property type="evidence" value="ECO:0007669"/>
    <property type="project" value="TreeGrafter"/>
</dbReference>
<evidence type="ECO:0000256" key="5">
    <source>
        <dbReference type="ARBA" id="ARBA00023014"/>
    </source>
</evidence>
<dbReference type="Gene3D" id="3.40.50.300">
    <property type="entry name" value="P-loop containing nucleotide triphosphate hydrolases"/>
    <property type="match status" value="1"/>
</dbReference>
<keyword evidence="2" id="KW-0547">Nucleotide-binding</keyword>
<keyword evidence="3" id="KW-0067">ATP-binding</keyword>
<dbReference type="STRING" id="764103.G7DSM1"/>
<evidence type="ECO:0000256" key="1">
    <source>
        <dbReference type="ARBA" id="ARBA00022723"/>
    </source>
</evidence>
<organism evidence="8 9">
    <name type="scientific">Mixia osmundae (strain CBS 9802 / IAM 14324 / JCM 22182 / KY 12970)</name>
    <dbReference type="NCBI Taxonomy" id="764103"/>
    <lineage>
        <taxon>Eukaryota</taxon>
        <taxon>Fungi</taxon>
        <taxon>Dikarya</taxon>
        <taxon>Basidiomycota</taxon>
        <taxon>Pucciniomycotina</taxon>
        <taxon>Mixiomycetes</taxon>
        <taxon>Mixiales</taxon>
        <taxon>Mixiaceae</taxon>
        <taxon>Mixia</taxon>
    </lineage>
</organism>
<dbReference type="SUPFAM" id="SSF52540">
    <property type="entry name" value="P-loop containing nucleoside triphosphate hydrolases"/>
    <property type="match status" value="1"/>
</dbReference>
<reference evidence="8 9" key="2">
    <citation type="journal article" date="2012" name="Open Biol.">
        <title>Characteristics of nucleosomes and linker DNA regions on the genome of the basidiomycete Mixia osmundae revealed by mono- and dinucleosome mapping.</title>
        <authorList>
            <person name="Nishida H."/>
            <person name="Kondo S."/>
            <person name="Matsumoto T."/>
            <person name="Suzuki Y."/>
            <person name="Yoshikawa H."/>
            <person name="Taylor T.D."/>
            <person name="Sugiyama J."/>
        </authorList>
    </citation>
    <scope>NUCLEOTIDE SEQUENCE [LARGE SCALE GENOMIC DNA]</scope>
    <source>
        <strain evidence="9">CBS 9802 / IAM 14324 / JCM 22182 / KY 12970</strain>
    </source>
</reference>
<dbReference type="InParanoid" id="G7DSM1"/>
<evidence type="ECO:0000256" key="7">
    <source>
        <dbReference type="SAM" id="MobiDB-lite"/>
    </source>
</evidence>
<dbReference type="InterPro" id="IPR044304">
    <property type="entry name" value="NUBPL-like"/>
</dbReference>
<feature type="compositionally biased region" description="Polar residues" evidence="7">
    <location>
        <begin position="1"/>
        <end position="11"/>
    </location>
</feature>
<keyword evidence="9" id="KW-1185">Reference proteome</keyword>
<dbReference type="HOGENOM" id="CLU_024839_0_2_1"/>
<dbReference type="GO" id="GO:0140663">
    <property type="term" value="F:ATP-dependent FeS chaperone activity"/>
    <property type="evidence" value="ECO:0007669"/>
    <property type="project" value="InterPro"/>
</dbReference>
<dbReference type="GO" id="GO:0016226">
    <property type="term" value="P:iron-sulfur cluster assembly"/>
    <property type="evidence" value="ECO:0007669"/>
    <property type="project" value="InterPro"/>
</dbReference>
<protein>
    <recommendedName>
        <fullName evidence="10">P-loop containing nucleoside triphosphate hydrolase protein</fullName>
    </recommendedName>
</protein>
<dbReference type="GO" id="GO:0005524">
    <property type="term" value="F:ATP binding"/>
    <property type="evidence" value="ECO:0007669"/>
    <property type="project" value="UniProtKB-KW"/>
</dbReference>
<sequence>MSSRRITSNARRSAGHENPLGLPRTGSVPMMQRGLPAKRKIPHVRQVIVVASGKGGVGKSTVAVNLALALSRTSEGNKPKRVGLLDLDIFGPSVPKLMALERVGAPHTTPQGALIPLINHGIPCMSMGFLLPIPAGSDDNSDTPIVWRGMMVMKAVQQLLFDVDWRMQNDDLDLLVIDTPPGTGDVHLSLSQLVYIDGAIIVSTPQDVAIVDARKGVAMFRKVGVPILGGVLNMSHFVCPGSPDEPHYIFGTDERFQTVSKKIGMQVLAKIPIEAKTSSDGDAGHPTVLSTSASIVKDAFVGLARIVASRLESA</sequence>
<proteinExistence type="inferred from homology"/>
<dbReference type="GO" id="GO:0046872">
    <property type="term" value="F:metal ion binding"/>
    <property type="evidence" value="ECO:0007669"/>
    <property type="project" value="UniProtKB-KW"/>
</dbReference>
<dbReference type="CDD" id="cd02037">
    <property type="entry name" value="Mrp_NBP35"/>
    <property type="match status" value="1"/>
</dbReference>
<evidence type="ECO:0000313" key="8">
    <source>
        <dbReference type="EMBL" id="GAA93581.1"/>
    </source>
</evidence>
<accession>G7DSM1</accession>
<dbReference type="AlphaFoldDB" id="G7DSM1"/>
<dbReference type="InterPro" id="IPR033756">
    <property type="entry name" value="YlxH/NBP35"/>
</dbReference>
<keyword evidence="1" id="KW-0479">Metal-binding</keyword>
<dbReference type="HAMAP" id="MF_02040">
    <property type="entry name" value="Mrp_NBP35"/>
    <property type="match status" value="1"/>
</dbReference>
<dbReference type="OrthoDB" id="1741334at2759"/>
<dbReference type="PANTHER" id="PTHR42961:SF2">
    <property type="entry name" value="IRON-SULFUR PROTEIN NUBPL"/>
    <property type="match status" value="1"/>
</dbReference>
<gene>
    <name evidence="8" type="primary">Mo00225</name>
    <name evidence="8" type="ORF">E5Q_00225</name>
</gene>
<dbReference type="InterPro" id="IPR019591">
    <property type="entry name" value="Mrp/NBP35_ATP-bd"/>
</dbReference>
<dbReference type="RefSeq" id="XP_014566515.1">
    <property type="nucleotide sequence ID" value="XM_014711029.1"/>
</dbReference>
<keyword evidence="4" id="KW-0408">Iron</keyword>
<dbReference type="Proteomes" id="UP000009131">
    <property type="component" value="Unassembled WGS sequence"/>
</dbReference>
<dbReference type="PANTHER" id="PTHR42961">
    <property type="entry name" value="IRON-SULFUR PROTEIN NUBPL"/>
    <property type="match status" value="1"/>
</dbReference>
<keyword evidence="5" id="KW-0411">Iron-sulfur</keyword>
<evidence type="ECO:0000256" key="4">
    <source>
        <dbReference type="ARBA" id="ARBA00023004"/>
    </source>
</evidence>
<dbReference type="eggNOG" id="KOG3022">
    <property type="taxonomic scope" value="Eukaryota"/>
</dbReference>
<dbReference type="GO" id="GO:0051539">
    <property type="term" value="F:4 iron, 4 sulfur cluster binding"/>
    <property type="evidence" value="ECO:0007669"/>
    <property type="project" value="TreeGrafter"/>
</dbReference>
<evidence type="ECO:0000256" key="6">
    <source>
        <dbReference type="ARBA" id="ARBA00024036"/>
    </source>
</evidence>
<evidence type="ECO:0000256" key="2">
    <source>
        <dbReference type="ARBA" id="ARBA00022741"/>
    </source>
</evidence>
<evidence type="ECO:0000313" key="9">
    <source>
        <dbReference type="Proteomes" id="UP000009131"/>
    </source>
</evidence>
<name>G7DSM1_MIXOS</name>
<dbReference type="GO" id="GO:0032981">
    <property type="term" value="P:mitochondrial respiratory chain complex I assembly"/>
    <property type="evidence" value="ECO:0007669"/>
    <property type="project" value="TreeGrafter"/>
</dbReference>
<dbReference type="Pfam" id="PF10609">
    <property type="entry name" value="ParA"/>
    <property type="match status" value="1"/>
</dbReference>
<comment type="similarity">
    <text evidence="6">Belongs to the Mrp/NBP35 ATP-binding proteins family.</text>
</comment>
<dbReference type="OMA" id="CNHESHI"/>
<reference evidence="8 9" key="1">
    <citation type="journal article" date="2011" name="J. Gen. Appl. Microbiol.">
        <title>Draft genome sequencing of the enigmatic basidiomycete Mixia osmundae.</title>
        <authorList>
            <person name="Nishida H."/>
            <person name="Nagatsuka Y."/>
            <person name="Sugiyama J."/>
        </authorList>
    </citation>
    <scope>NUCLEOTIDE SEQUENCE [LARGE SCALE GENOMIC DNA]</scope>
    <source>
        <strain evidence="9">CBS 9802 / IAM 14324 / JCM 22182 / KY 12970</strain>
    </source>
</reference>
<feature type="region of interest" description="Disordered" evidence="7">
    <location>
        <begin position="1"/>
        <end position="28"/>
    </location>
</feature>
<dbReference type="EMBL" id="BABT02000007">
    <property type="protein sequence ID" value="GAA93581.1"/>
    <property type="molecule type" value="Genomic_DNA"/>
</dbReference>
<dbReference type="FunFam" id="3.40.50.300:FF:001278">
    <property type="entry name" value="Iron-sulfur cluster carrier protein"/>
    <property type="match status" value="1"/>
</dbReference>
<evidence type="ECO:0000256" key="3">
    <source>
        <dbReference type="ARBA" id="ARBA00022840"/>
    </source>
</evidence>
<comment type="caution">
    <text evidence="8">The sequence shown here is derived from an EMBL/GenBank/DDBJ whole genome shotgun (WGS) entry which is preliminary data.</text>
</comment>
<dbReference type="InterPro" id="IPR027417">
    <property type="entry name" value="P-loop_NTPase"/>
</dbReference>